<accession>A0ABV3W0E4</accession>
<name>A0ABV3W0E4_9BACI</name>
<proteinExistence type="predicted"/>
<protein>
    <submittedName>
        <fullName evidence="1">Uncharacterized protein</fullName>
    </submittedName>
</protein>
<organism evidence="1 2">
    <name type="scientific">Lysinibacillus xylanilyticus</name>
    <dbReference type="NCBI Taxonomy" id="582475"/>
    <lineage>
        <taxon>Bacteria</taxon>
        <taxon>Bacillati</taxon>
        <taxon>Bacillota</taxon>
        <taxon>Bacilli</taxon>
        <taxon>Bacillales</taxon>
        <taxon>Bacillaceae</taxon>
        <taxon>Lysinibacillus</taxon>
    </lineage>
</organism>
<sequence length="51" mass="5881">MKVIEKLLKEEEFINFVDIVVSAYPGRMGGLEPSREPLKTLFMHNQNNETS</sequence>
<dbReference type="Proteomes" id="UP001558534">
    <property type="component" value="Unassembled WGS sequence"/>
</dbReference>
<keyword evidence="2" id="KW-1185">Reference proteome</keyword>
<reference evidence="1 2" key="1">
    <citation type="submission" date="2024-07" db="EMBL/GenBank/DDBJ databases">
        <title>Characterization of a bacterium isolated from hydrolysated instant sea cucumber by whole-genome sequencing and metabolomics.</title>
        <authorList>
            <person name="Luo X."/>
            <person name="Zhang Z."/>
            <person name="Zheng Z."/>
            <person name="Zhang W."/>
            <person name="Ming T."/>
            <person name="Jiao L."/>
            <person name="Su X."/>
            <person name="Kong F."/>
            <person name="Xu J."/>
        </authorList>
    </citation>
    <scope>NUCLEOTIDE SEQUENCE [LARGE SCALE GENOMIC DNA]</scope>
    <source>
        <strain evidence="1 2">XL-2024</strain>
    </source>
</reference>
<comment type="caution">
    <text evidence="1">The sequence shown here is derived from an EMBL/GenBank/DDBJ whole genome shotgun (WGS) entry which is preliminary data.</text>
</comment>
<evidence type="ECO:0000313" key="2">
    <source>
        <dbReference type="Proteomes" id="UP001558534"/>
    </source>
</evidence>
<dbReference type="EMBL" id="JBFRHK010000010">
    <property type="protein sequence ID" value="MEX3746629.1"/>
    <property type="molecule type" value="Genomic_DNA"/>
</dbReference>
<evidence type="ECO:0000313" key="1">
    <source>
        <dbReference type="EMBL" id="MEX3746629.1"/>
    </source>
</evidence>
<dbReference type="RefSeq" id="WP_368637259.1">
    <property type="nucleotide sequence ID" value="NZ_JBFRHK010000010.1"/>
</dbReference>
<gene>
    <name evidence="1" type="ORF">AB1300_16015</name>
</gene>